<evidence type="ECO:0000313" key="5">
    <source>
        <dbReference type="Proteomes" id="UP000199664"/>
    </source>
</evidence>
<organism evidence="4 5">
    <name type="scientific">Bosea lupini</name>
    <dbReference type="NCBI Taxonomy" id="1036779"/>
    <lineage>
        <taxon>Bacteria</taxon>
        <taxon>Pseudomonadati</taxon>
        <taxon>Pseudomonadota</taxon>
        <taxon>Alphaproteobacteria</taxon>
        <taxon>Hyphomicrobiales</taxon>
        <taxon>Boseaceae</taxon>
        <taxon>Bosea</taxon>
    </lineage>
</organism>
<dbReference type="Proteomes" id="UP000199664">
    <property type="component" value="Unassembled WGS sequence"/>
</dbReference>
<accession>A0A1H7SGW7</accession>
<evidence type="ECO:0000313" key="4">
    <source>
        <dbReference type="EMBL" id="SEL71668.1"/>
    </source>
</evidence>
<dbReference type="EMBL" id="FOAN01000005">
    <property type="protein sequence ID" value="SEL71668.1"/>
    <property type="molecule type" value="Genomic_DNA"/>
</dbReference>
<dbReference type="RefSeq" id="WP_091836197.1">
    <property type="nucleotide sequence ID" value="NZ_FOAN01000005.1"/>
</dbReference>
<evidence type="ECO:0000259" key="3">
    <source>
        <dbReference type="PROSITE" id="PS50977"/>
    </source>
</evidence>
<sequence>MSSPDPERPRRQRLTREDRQRQLIETAWRIVGEEGTDALTLGRLAERAGVAKPVAYSHFATRSGLLIALYRDFDIREYAIMEAALDGSEATLTGKAGAIASSYVDCVLTQGREIPGVVAALAGSPELAAVKRDCDLIFLERCRALLAPFADGRTIPTAGLRAMLGAAEALSHAAATGEIGADEAKRELFETITAMVARSAKD</sequence>
<dbReference type="GO" id="GO:0000976">
    <property type="term" value="F:transcription cis-regulatory region binding"/>
    <property type="evidence" value="ECO:0007669"/>
    <property type="project" value="TreeGrafter"/>
</dbReference>
<dbReference type="AlphaFoldDB" id="A0A1H7SGW7"/>
<dbReference type="Gene3D" id="1.10.357.10">
    <property type="entry name" value="Tetracycline Repressor, domain 2"/>
    <property type="match status" value="1"/>
</dbReference>
<dbReference type="InterPro" id="IPR009057">
    <property type="entry name" value="Homeodomain-like_sf"/>
</dbReference>
<dbReference type="PANTHER" id="PTHR30055:SF223">
    <property type="entry name" value="HTH-TYPE TRANSCRIPTIONAL REGULATOR UIDR"/>
    <property type="match status" value="1"/>
</dbReference>
<evidence type="ECO:0000256" key="1">
    <source>
        <dbReference type="ARBA" id="ARBA00023125"/>
    </source>
</evidence>
<feature type="domain" description="HTH tetR-type" evidence="3">
    <location>
        <begin position="17"/>
        <end position="77"/>
    </location>
</feature>
<dbReference type="PROSITE" id="PS50977">
    <property type="entry name" value="HTH_TETR_2"/>
    <property type="match status" value="1"/>
</dbReference>
<dbReference type="InterPro" id="IPR001647">
    <property type="entry name" value="HTH_TetR"/>
</dbReference>
<dbReference type="SUPFAM" id="SSF46689">
    <property type="entry name" value="Homeodomain-like"/>
    <property type="match status" value="1"/>
</dbReference>
<proteinExistence type="predicted"/>
<dbReference type="InterPro" id="IPR050109">
    <property type="entry name" value="HTH-type_TetR-like_transc_reg"/>
</dbReference>
<feature type="DNA-binding region" description="H-T-H motif" evidence="2">
    <location>
        <begin position="40"/>
        <end position="59"/>
    </location>
</feature>
<reference evidence="5" key="1">
    <citation type="submission" date="2016-10" db="EMBL/GenBank/DDBJ databases">
        <authorList>
            <person name="Varghese N."/>
            <person name="Submissions S."/>
        </authorList>
    </citation>
    <scope>NUCLEOTIDE SEQUENCE [LARGE SCALE GENOMIC DNA]</scope>
    <source>
        <strain evidence="5">LMG 26383,CCUG 61248,R- 45681</strain>
    </source>
</reference>
<name>A0A1H7SGW7_9HYPH</name>
<protein>
    <submittedName>
        <fullName evidence="4">DNA-binding transcriptional regulator, AcrR family</fullName>
    </submittedName>
</protein>
<dbReference type="Pfam" id="PF00440">
    <property type="entry name" value="TetR_N"/>
    <property type="match status" value="1"/>
</dbReference>
<dbReference type="PRINTS" id="PR00455">
    <property type="entry name" value="HTHTETR"/>
</dbReference>
<dbReference type="PANTHER" id="PTHR30055">
    <property type="entry name" value="HTH-TYPE TRANSCRIPTIONAL REGULATOR RUTR"/>
    <property type="match status" value="1"/>
</dbReference>
<dbReference type="GO" id="GO:0003700">
    <property type="term" value="F:DNA-binding transcription factor activity"/>
    <property type="evidence" value="ECO:0007669"/>
    <property type="project" value="TreeGrafter"/>
</dbReference>
<evidence type="ECO:0000256" key="2">
    <source>
        <dbReference type="PROSITE-ProRule" id="PRU00335"/>
    </source>
</evidence>
<dbReference type="STRING" id="1036779.SAMN04515666_10554"/>
<gene>
    <name evidence="4" type="ORF">SAMN04515666_10554</name>
</gene>
<keyword evidence="5" id="KW-1185">Reference proteome</keyword>
<dbReference type="OrthoDB" id="70491at2"/>
<keyword evidence="1 2" id="KW-0238">DNA-binding</keyword>